<keyword evidence="1" id="KW-0472">Membrane</keyword>
<dbReference type="RefSeq" id="WP_256028736.1">
    <property type="nucleotide sequence ID" value="NZ_JAHLKM010000003.1"/>
</dbReference>
<keyword evidence="1" id="KW-1133">Transmembrane helix</keyword>
<sequence>MNGLVRGDFIRAATFFTLAFGCMSIGGFLIGTPRIGVRWGLGLGAAFAVFAYFFLEPTAEDPDPPRDP</sequence>
<proteinExistence type="predicted"/>
<gene>
    <name evidence="2" type="ORF">KM295_04675</name>
</gene>
<dbReference type="Proteomes" id="UP001139494">
    <property type="component" value="Unassembled WGS sequence"/>
</dbReference>
<evidence type="ECO:0000256" key="1">
    <source>
        <dbReference type="SAM" id="Phobius"/>
    </source>
</evidence>
<feature type="transmembrane region" description="Helical" evidence="1">
    <location>
        <begin position="37"/>
        <end position="55"/>
    </location>
</feature>
<evidence type="ECO:0000313" key="2">
    <source>
        <dbReference type="EMBL" id="MCQ4332799.1"/>
    </source>
</evidence>
<organism evidence="2 3">
    <name type="scientific">Natronomonas aquatica</name>
    <dbReference type="NCBI Taxonomy" id="2841590"/>
    <lineage>
        <taxon>Archaea</taxon>
        <taxon>Methanobacteriati</taxon>
        <taxon>Methanobacteriota</taxon>
        <taxon>Stenosarchaea group</taxon>
        <taxon>Halobacteria</taxon>
        <taxon>Halobacteriales</taxon>
        <taxon>Natronomonadaceae</taxon>
        <taxon>Natronomonas</taxon>
    </lineage>
</organism>
<name>A0A9R1CSC1_9EURY</name>
<comment type="caution">
    <text evidence="2">The sequence shown here is derived from an EMBL/GenBank/DDBJ whole genome shotgun (WGS) entry which is preliminary data.</text>
</comment>
<dbReference type="EMBL" id="JAHLKM010000003">
    <property type="protein sequence ID" value="MCQ4332799.1"/>
    <property type="molecule type" value="Genomic_DNA"/>
</dbReference>
<dbReference type="AlphaFoldDB" id="A0A9R1CSC1"/>
<feature type="transmembrane region" description="Helical" evidence="1">
    <location>
        <begin position="12"/>
        <end position="30"/>
    </location>
</feature>
<accession>A0A9R1CSC1</accession>
<keyword evidence="1" id="KW-0812">Transmembrane</keyword>
<evidence type="ECO:0000313" key="3">
    <source>
        <dbReference type="Proteomes" id="UP001139494"/>
    </source>
</evidence>
<reference evidence="2" key="1">
    <citation type="journal article" date="2023" name="Front. Microbiol.">
        <title>Genomic-based phylogenetic and metabolic analyses of the genus Natronomonas, and description of Natronomonas aquatica sp. nov.</title>
        <authorList>
            <person name="Garcia-Roldan A."/>
            <person name="Duran-Viseras A."/>
            <person name="de la Haba R.R."/>
            <person name="Corral P."/>
            <person name="Sanchez-Porro C."/>
            <person name="Ventosa A."/>
        </authorList>
    </citation>
    <scope>NUCLEOTIDE SEQUENCE</scope>
    <source>
        <strain evidence="2">F2-12</strain>
    </source>
</reference>
<dbReference type="PROSITE" id="PS51257">
    <property type="entry name" value="PROKAR_LIPOPROTEIN"/>
    <property type="match status" value="1"/>
</dbReference>
<protein>
    <submittedName>
        <fullName evidence="2">Uncharacterized protein</fullName>
    </submittedName>
</protein>
<keyword evidence="3" id="KW-1185">Reference proteome</keyword>